<comment type="caution">
    <text evidence="9">The sequence shown here is derived from an EMBL/GenBank/DDBJ whole genome shotgun (WGS) entry which is preliminary data.</text>
</comment>
<keyword evidence="4" id="KW-0010">Activator</keyword>
<reference evidence="9 10" key="1">
    <citation type="submission" date="2024-08" db="EMBL/GenBank/DDBJ databases">
        <title>Two novel Cytobacillus novel species.</title>
        <authorList>
            <person name="Liu G."/>
        </authorList>
    </citation>
    <scope>NUCLEOTIDE SEQUENCE [LARGE SCALE GENOMIC DNA]</scope>
    <source>
        <strain evidence="9 10">FJAT-54145</strain>
    </source>
</reference>
<proteinExistence type="predicted"/>
<evidence type="ECO:0000256" key="1">
    <source>
        <dbReference type="ARBA" id="ARBA00022679"/>
    </source>
</evidence>
<feature type="domain" description="PTS EIIA type-2" evidence="6">
    <location>
        <begin position="505"/>
        <end position="643"/>
    </location>
</feature>
<dbReference type="Gene3D" id="3.40.930.10">
    <property type="entry name" value="Mannitol-specific EII, Chain A"/>
    <property type="match status" value="1"/>
</dbReference>
<dbReference type="PROSITE" id="PS51372">
    <property type="entry name" value="PRD_2"/>
    <property type="match status" value="2"/>
</dbReference>
<dbReference type="SUPFAM" id="SSF55804">
    <property type="entry name" value="Phoshotransferase/anion transport protein"/>
    <property type="match status" value="1"/>
</dbReference>
<dbReference type="RefSeq" id="WP_389359817.1">
    <property type="nucleotide sequence ID" value="NZ_JBIACK010000002.1"/>
</dbReference>
<dbReference type="PANTHER" id="PTHR30185:SF13">
    <property type="entry name" value="LICABCH OPERON REGULATOR-RELATED"/>
    <property type="match status" value="1"/>
</dbReference>
<dbReference type="Gene3D" id="1.10.10.10">
    <property type="entry name" value="Winged helix-like DNA-binding domain superfamily/Winged helix DNA-binding domain"/>
    <property type="match status" value="2"/>
</dbReference>
<dbReference type="Pfam" id="PF08279">
    <property type="entry name" value="HTH_11"/>
    <property type="match status" value="1"/>
</dbReference>
<dbReference type="PROSITE" id="PS51094">
    <property type="entry name" value="PTS_EIIA_TYPE_2"/>
    <property type="match status" value="1"/>
</dbReference>
<dbReference type="CDD" id="cd00211">
    <property type="entry name" value="PTS_IIA_fru"/>
    <property type="match status" value="1"/>
</dbReference>
<dbReference type="Gene3D" id="1.10.1790.10">
    <property type="entry name" value="PRD domain"/>
    <property type="match status" value="2"/>
</dbReference>
<evidence type="ECO:0000259" key="7">
    <source>
        <dbReference type="PROSITE" id="PS51099"/>
    </source>
</evidence>
<dbReference type="PROSITE" id="PS51099">
    <property type="entry name" value="PTS_EIIB_TYPE_2"/>
    <property type="match status" value="1"/>
</dbReference>
<dbReference type="Pfam" id="PF05043">
    <property type="entry name" value="Mga"/>
    <property type="match status" value="1"/>
</dbReference>
<dbReference type="SUPFAM" id="SSF63520">
    <property type="entry name" value="PTS-regulatory domain, PRD"/>
    <property type="match status" value="2"/>
</dbReference>
<dbReference type="InterPro" id="IPR036390">
    <property type="entry name" value="WH_DNA-bd_sf"/>
</dbReference>
<keyword evidence="5" id="KW-0804">Transcription</keyword>
<sequence length="643" mass="74200">MLNNRQTSILRELIAADSPITSEFLANIIQVTSRTIRNDIKELESLVEKYGSTIKSTRGTGYELIINDNQLFRKLLQEISQDDISRSEEHPDLPEERVQYLIKRLLLEPNYVKLEDLADELFISKSTIQNDLRDVKEVLNKYGIVLDKRPNYGIKLKGEEVKLRFCMSEYLFNRKKTELDMINERVSILPNSELLEIKRVILEEIQEHDIPLSDVAFNNLIIHIAIACKRIRNQNYVSLYPDDLRDIINQKEFEVARKIVEKIEVQLDVVFPEAEVAYVAIHLLGTKMVAESGLNGIEVEYLINDDIHDLTKEILLGIEEKLNLGIQNDKELNIALSLHLKPAINRYKYGMNLRNPMIEEIKSNYPLAFEAGIIAGMVLKRKLGINIEESEIGYIALHIGTAIERKKMIHQPKKCMIVCASGVGSARLLTIKLQSKFRNQLEILGTTEYYKLHEVPFHKLDFIVSTIPISTPVPIPIIEVNTILGGNDFEKIEMALREEKEYSLEYTKEDLVFLQEKFETREEVIQFLCGKLESKGLVDDTFFHLVMEREKISSTAFGNLVAIPHPIMPKTDSTFWTVCTLQKPIEWGGKRVQFVCLLCVQKENETDLKKMYDLLIKVIDNEKIVQQLLKCTNYKQFINIFLQ</sequence>
<name>A0ABW6K7V7_9BACI</name>
<evidence type="ECO:0000259" key="8">
    <source>
        <dbReference type="PROSITE" id="PS51372"/>
    </source>
</evidence>
<accession>A0ABW6K7V7</accession>
<dbReference type="InterPro" id="IPR036095">
    <property type="entry name" value="PTS_EIIB-like_sf"/>
</dbReference>
<dbReference type="Proteomes" id="UP001601059">
    <property type="component" value="Unassembled WGS sequence"/>
</dbReference>
<dbReference type="Pfam" id="PF00359">
    <property type="entry name" value="PTS_EIIA_2"/>
    <property type="match status" value="1"/>
</dbReference>
<gene>
    <name evidence="9" type="ORF">ACFYKX_06440</name>
</gene>
<dbReference type="Gene3D" id="3.40.50.2300">
    <property type="match status" value="1"/>
</dbReference>
<dbReference type="InterPro" id="IPR013196">
    <property type="entry name" value="HTH_11"/>
</dbReference>
<evidence type="ECO:0000256" key="3">
    <source>
        <dbReference type="ARBA" id="ARBA00023015"/>
    </source>
</evidence>
<dbReference type="InterPro" id="IPR016152">
    <property type="entry name" value="PTrfase/Anion_transptr"/>
</dbReference>
<evidence type="ECO:0000256" key="5">
    <source>
        <dbReference type="ARBA" id="ARBA00023163"/>
    </source>
</evidence>
<protein>
    <submittedName>
        <fullName evidence="9">BglG family transcription antiterminator</fullName>
    </submittedName>
</protein>
<keyword evidence="10" id="KW-1185">Reference proteome</keyword>
<dbReference type="InterPro" id="IPR050661">
    <property type="entry name" value="BglG_antiterminators"/>
</dbReference>
<dbReference type="InterPro" id="IPR011608">
    <property type="entry name" value="PRD"/>
</dbReference>
<evidence type="ECO:0000256" key="2">
    <source>
        <dbReference type="ARBA" id="ARBA00022737"/>
    </source>
</evidence>
<evidence type="ECO:0000313" key="9">
    <source>
        <dbReference type="EMBL" id="MFE8700241.1"/>
    </source>
</evidence>
<dbReference type="InterPro" id="IPR036634">
    <property type="entry name" value="PRD_sf"/>
</dbReference>
<evidence type="ECO:0000313" key="10">
    <source>
        <dbReference type="Proteomes" id="UP001601059"/>
    </source>
</evidence>
<dbReference type="EMBL" id="JBIACK010000002">
    <property type="protein sequence ID" value="MFE8700241.1"/>
    <property type="molecule type" value="Genomic_DNA"/>
</dbReference>
<dbReference type="SUPFAM" id="SSF46785">
    <property type="entry name" value="Winged helix' DNA-binding domain"/>
    <property type="match status" value="2"/>
</dbReference>
<dbReference type="Pfam" id="PF00874">
    <property type="entry name" value="PRD"/>
    <property type="match status" value="2"/>
</dbReference>
<feature type="domain" description="PRD" evidence="8">
    <location>
        <begin position="302"/>
        <end position="409"/>
    </location>
</feature>
<dbReference type="SUPFAM" id="SSF52794">
    <property type="entry name" value="PTS system IIB component-like"/>
    <property type="match status" value="1"/>
</dbReference>
<dbReference type="InterPro" id="IPR036388">
    <property type="entry name" value="WH-like_DNA-bd_sf"/>
</dbReference>
<dbReference type="InterPro" id="IPR002178">
    <property type="entry name" value="PTS_EIIA_type-2_dom"/>
</dbReference>
<dbReference type="CDD" id="cd05568">
    <property type="entry name" value="PTS_IIB_bgl_like"/>
    <property type="match status" value="1"/>
</dbReference>
<organism evidence="9 10">
    <name type="scientific">Cytobacillus spartinae</name>
    <dbReference type="NCBI Taxonomy" id="3299023"/>
    <lineage>
        <taxon>Bacteria</taxon>
        <taxon>Bacillati</taxon>
        <taxon>Bacillota</taxon>
        <taxon>Bacilli</taxon>
        <taxon>Bacillales</taxon>
        <taxon>Bacillaceae</taxon>
        <taxon>Cytobacillus</taxon>
    </lineage>
</organism>
<keyword evidence="3" id="KW-0805">Transcription regulation</keyword>
<dbReference type="InterPro" id="IPR007737">
    <property type="entry name" value="Mga_HTH"/>
</dbReference>
<evidence type="ECO:0000259" key="6">
    <source>
        <dbReference type="PROSITE" id="PS51094"/>
    </source>
</evidence>
<feature type="domain" description="PRD" evidence="8">
    <location>
        <begin position="189"/>
        <end position="293"/>
    </location>
</feature>
<keyword evidence="1" id="KW-0808">Transferase</keyword>
<keyword evidence="2" id="KW-0677">Repeat</keyword>
<dbReference type="InterPro" id="IPR013011">
    <property type="entry name" value="PTS_EIIB_2"/>
</dbReference>
<dbReference type="PANTHER" id="PTHR30185">
    <property type="entry name" value="CRYPTIC BETA-GLUCOSIDE BGL OPERON ANTITERMINATOR"/>
    <property type="match status" value="1"/>
</dbReference>
<feature type="domain" description="PTS EIIB type-2" evidence="7">
    <location>
        <begin position="413"/>
        <end position="504"/>
    </location>
</feature>
<evidence type="ECO:0000256" key="4">
    <source>
        <dbReference type="ARBA" id="ARBA00023159"/>
    </source>
</evidence>